<comment type="caution">
    <text evidence="11">The sequence shown here is derived from an EMBL/GenBank/DDBJ whole genome shotgun (WGS) entry which is preliminary data.</text>
</comment>
<keyword evidence="7" id="KW-1133">Transmembrane helix</keyword>
<sequence>MFLRQRALGSLAAPLRASRAASIRTYASPAVTVTSTRSNATAPLLGNIEASWKDLSAEEQYEIHQQLRELQKKDWKELTVDEKKAAYWVAFGPHGPRAPIHGPNHGFQVFAITAGVIGASVATFMFFRSTTPPPPHTMTKEYQEQMTEYMRSQKMNPISGVSSEGYQGKGMVQ</sequence>
<comment type="similarity">
    <text evidence="3">Belongs to the cytochrome c oxidase IV family.</text>
</comment>
<dbReference type="FunFam" id="1.10.442.10:FF:000002">
    <property type="entry name" value="Cytochrome c oxidase subunit V"/>
    <property type="match status" value="1"/>
</dbReference>
<evidence type="ECO:0000256" key="4">
    <source>
        <dbReference type="ARBA" id="ARBA00022692"/>
    </source>
</evidence>
<evidence type="ECO:0000256" key="5">
    <source>
        <dbReference type="ARBA" id="ARBA00022792"/>
    </source>
</evidence>
<evidence type="ECO:0000313" key="11">
    <source>
        <dbReference type="EMBL" id="KAK1926533.1"/>
    </source>
</evidence>
<dbReference type="GO" id="GO:0006123">
    <property type="term" value="P:mitochondrial electron transport, cytochrome c to oxygen"/>
    <property type="evidence" value="ECO:0007669"/>
    <property type="project" value="InterPro"/>
</dbReference>
<keyword evidence="6" id="KW-0809">Transit peptide</keyword>
<keyword evidence="9" id="KW-0496">Mitochondrion</keyword>
<dbReference type="PANTHER" id="PTHR10707">
    <property type="entry name" value="CYTOCHROME C OXIDASE SUBUNIT IV"/>
    <property type="match status" value="1"/>
</dbReference>
<accession>A0AAD9FUW0</accession>
<reference evidence="11" key="1">
    <citation type="submission" date="2023-02" db="EMBL/GenBank/DDBJ databases">
        <title>Identification and recombinant expression of a fungal hydrolase from Papiliotrema laurentii that hydrolyzes apple cutin and clears colloidal polyester polyurethane.</title>
        <authorList>
            <consortium name="DOE Joint Genome Institute"/>
            <person name="Roman V.A."/>
            <person name="Bojanowski C."/>
            <person name="Crable B.R."/>
            <person name="Wagner D.N."/>
            <person name="Hung C.S."/>
            <person name="Nadeau L.J."/>
            <person name="Schratz L."/>
            <person name="Haridas S."/>
            <person name="Pangilinan J."/>
            <person name="Lipzen A."/>
            <person name="Na H."/>
            <person name="Yan M."/>
            <person name="Ng V."/>
            <person name="Grigoriev I.V."/>
            <person name="Spatafora J.W."/>
            <person name="Barlow D."/>
            <person name="Biffinger J."/>
            <person name="Kelley-Loughnane N."/>
            <person name="Varaljay V.A."/>
            <person name="Crookes-Goodson W.J."/>
        </authorList>
    </citation>
    <scope>NUCLEOTIDE SEQUENCE</scope>
    <source>
        <strain evidence="11">5307AH</strain>
    </source>
</reference>
<proteinExistence type="inferred from homology"/>
<name>A0AAD9FUW0_PAPLA</name>
<dbReference type="SUPFAM" id="SSF81406">
    <property type="entry name" value="Mitochondrial cytochrome c oxidase subunit IV"/>
    <property type="match status" value="1"/>
</dbReference>
<dbReference type="GO" id="GO:0016491">
    <property type="term" value="F:oxidoreductase activity"/>
    <property type="evidence" value="ECO:0007669"/>
    <property type="project" value="UniProtKB-KW"/>
</dbReference>
<dbReference type="Gene3D" id="1.10.442.10">
    <property type="entry name" value="Cytochrome c oxidase subunit IV"/>
    <property type="match status" value="1"/>
</dbReference>
<keyword evidence="4" id="KW-0812">Transmembrane</keyword>
<evidence type="ECO:0000256" key="10">
    <source>
        <dbReference type="ARBA" id="ARBA00023136"/>
    </source>
</evidence>
<dbReference type="Pfam" id="PF02936">
    <property type="entry name" value="COX4"/>
    <property type="match status" value="1"/>
</dbReference>
<evidence type="ECO:0000256" key="3">
    <source>
        <dbReference type="ARBA" id="ARBA00008135"/>
    </source>
</evidence>
<organism evidence="11 12">
    <name type="scientific">Papiliotrema laurentii</name>
    <name type="common">Cryptococcus laurentii</name>
    <dbReference type="NCBI Taxonomy" id="5418"/>
    <lineage>
        <taxon>Eukaryota</taxon>
        <taxon>Fungi</taxon>
        <taxon>Dikarya</taxon>
        <taxon>Basidiomycota</taxon>
        <taxon>Agaricomycotina</taxon>
        <taxon>Tremellomycetes</taxon>
        <taxon>Tremellales</taxon>
        <taxon>Rhynchogastremaceae</taxon>
        <taxon>Papiliotrema</taxon>
    </lineage>
</organism>
<dbReference type="AlphaFoldDB" id="A0AAD9FUW0"/>
<evidence type="ECO:0000256" key="1">
    <source>
        <dbReference type="ARBA" id="ARBA00004434"/>
    </source>
</evidence>
<dbReference type="InterPro" id="IPR036639">
    <property type="entry name" value="Cyt_c_oxidase_su4_sf"/>
</dbReference>
<comment type="pathway">
    <text evidence="2">Energy metabolism; oxidative phosphorylation.</text>
</comment>
<dbReference type="GO" id="GO:0005743">
    <property type="term" value="C:mitochondrial inner membrane"/>
    <property type="evidence" value="ECO:0007669"/>
    <property type="project" value="UniProtKB-SubCell"/>
</dbReference>
<dbReference type="EMBL" id="JAODAN010000002">
    <property type="protein sequence ID" value="KAK1926533.1"/>
    <property type="molecule type" value="Genomic_DNA"/>
</dbReference>
<dbReference type="GO" id="GO:0045277">
    <property type="term" value="C:respiratory chain complex IV"/>
    <property type="evidence" value="ECO:0007669"/>
    <property type="project" value="InterPro"/>
</dbReference>
<keyword evidence="10" id="KW-0472">Membrane</keyword>
<evidence type="ECO:0000256" key="9">
    <source>
        <dbReference type="ARBA" id="ARBA00023128"/>
    </source>
</evidence>
<gene>
    <name evidence="11" type="ORF">DB88DRAFT_482190</name>
</gene>
<dbReference type="PANTHER" id="PTHR10707:SF10">
    <property type="entry name" value="CYTOCHROME C OXIDASE SUBUNIT 4"/>
    <property type="match status" value="1"/>
</dbReference>
<dbReference type="CDD" id="cd00922">
    <property type="entry name" value="Cyt_c_Oxidase_IV"/>
    <property type="match status" value="1"/>
</dbReference>
<dbReference type="Proteomes" id="UP001182556">
    <property type="component" value="Unassembled WGS sequence"/>
</dbReference>
<evidence type="ECO:0000256" key="2">
    <source>
        <dbReference type="ARBA" id="ARBA00004673"/>
    </source>
</evidence>
<evidence type="ECO:0000256" key="7">
    <source>
        <dbReference type="ARBA" id="ARBA00022989"/>
    </source>
</evidence>
<keyword evidence="8" id="KW-0560">Oxidoreductase</keyword>
<evidence type="ECO:0000256" key="6">
    <source>
        <dbReference type="ARBA" id="ARBA00022946"/>
    </source>
</evidence>
<comment type="subcellular location">
    <subcellularLocation>
        <location evidence="1">Mitochondrion inner membrane</location>
        <topology evidence="1">Single-pass membrane protein</topology>
    </subcellularLocation>
</comment>
<protein>
    <submittedName>
        <fullName evidence="11">Cytochrome c oxidase subunit V</fullName>
    </submittedName>
</protein>
<evidence type="ECO:0000313" key="12">
    <source>
        <dbReference type="Proteomes" id="UP001182556"/>
    </source>
</evidence>
<evidence type="ECO:0000256" key="8">
    <source>
        <dbReference type="ARBA" id="ARBA00023002"/>
    </source>
</evidence>
<keyword evidence="12" id="KW-1185">Reference proteome</keyword>
<dbReference type="InterPro" id="IPR004203">
    <property type="entry name" value="Cyt_c_oxidase_su4_fam"/>
</dbReference>
<keyword evidence="5" id="KW-0999">Mitochondrion inner membrane</keyword>